<organism evidence="2 3">
    <name type="scientific">Actinokineospora bangkokensis</name>
    <dbReference type="NCBI Taxonomy" id="1193682"/>
    <lineage>
        <taxon>Bacteria</taxon>
        <taxon>Bacillati</taxon>
        <taxon>Actinomycetota</taxon>
        <taxon>Actinomycetes</taxon>
        <taxon>Pseudonocardiales</taxon>
        <taxon>Pseudonocardiaceae</taxon>
        <taxon>Actinokineospora</taxon>
    </lineage>
</organism>
<evidence type="ECO:0000313" key="2">
    <source>
        <dbReference type="EMBL" id="OLR92888.1"/>
    </source>
</evidence>
<feature type="compositionally biased region" description="Low complexity" evidence="1">
    <location>
        <begin position="261"/>
        <end position="272"/>
    </location>
</feature>
<evidence type="ECO:0000256" key="1">
    <source>
        <dbReference type="SAM" id="MobiDB-lite"/>
    </source>
</evidence>
<gene>
    <name evidence="2" type="ORF">BJP25_18090</name>
</gene>
<dbReference type="EMBL" id="MKQR01000013">
    <property type="protein sequence ID" value="OLR92888.1"/>
    <property type="molecule type" value="Genomic_DNA"/>
</dbReference>
<comment type="caution">
    <text evidence="2">The sequence shown here is derived from an EMBL/GenBank/DDBJ whole genome shotgun (WGS) entry which is preliminary data.</text>
</comment>
<keyword evidence="3" id="KW-1185">Reference proteome</keyword>
<dbReference type="RefSeq" id="WP_075975153.1">
    <property type="nucleotide sequence ID" value="NZ_MKQR01000013.1"/>
</dbReference>
<dbReference type="Proteomes" id="UP000186040">
    <property type="component" value="Unassembled WGS sequence"/>
</dbReference>
<feature type="region of interest" description="Disordered" evidence="1">
    <location>
        <begin position="1126"/>
        <end position="1204"/>
    </location>
</feature>
<name>A0A1Q9LLH6_9PSEU</name>
<feature type="region of interest" description="Disordered" evidence="1">
    <location>
        <begin position="256"/>
        <end position="281"/>
    </location>
</feature>
<evidence type="ECO:0000313" key="3">
    <source>
        <dbReference type="Proteomes" id="UP000186040"/>
    </source>
</evidence>
<protein>
    <submittedName>
        <fullName evidence="2">Uncharacterized protein</fullName>
    </submittedName>
</protein>
<reference evidence="2 3" key="1">
    <citation type="submission" date="2016-10" db="EMBL/GenBank/DDBJ databases">
        <title>The Draft Genome Sequence of Actinokineospora bangkokensis 44EHWT reveals the biosynthetic pathway of antifungal compounds Thailandins with unusual extender unit butylmalonyl-CoA.</title>
        <authorList>
            <person name="Greule A."/>
            <person name="Intra B."/>
            <person name="Flemming S."/>
            <person name="Rommel M.G."/>
            <person name="Panbangred W."/>
            <person name="Bechthold A."/>
        </authorList>
    </citation>
    <scope>NUCLEOTIDE SEQUENCE [LARGE SCALE GENOMIC DNA]</scope>
    <source>
        <strain evidence="2 3">44EHW</strain>
    </source>
</reference>
<dbReference type="OrthoDB" id="9757728at2"/>
<dbReference type="STRING" id="1193682.BJP25_18090"/>
<accession>A0A1Q9LLH6</accession>
<feature type="region of interest" description="Disordered" evidence="1">
    <location>
        <begin position="938"/>
        <end position="957"/>
    </location>
</feature>
<feature type="compositionally biased region" description="Pro residues" evidence="1">
    <location>
        <begin position="1172"/>
        <end position="1202"/>
    </location>
</feature>
<proteinExistence type="predicted"/>
<sequence length="1535" mass="159730">MPDNTWTLPAQYPVVLLPVRLETRFTATQLLVRVYPDEVHLDSHEAPLTDDEATWGKRYWSGVWAAAGDDAKERAAWEELATRYGAERASWVARVLEPTNPEARPGGTPAFPVLGAARASSWTQRTVARAMPTRWRVIGYPNATGVARQEVVGLPVPRPLPVGPAPTADLDSLAADQPPVDDATRWLVDFTAAEAIGMGVRLPRAPGGSDLGYQRVVVHGVVEAPAAGSTEPVAEVTGRELAALLDSHFHTRGVGFIAPGSATNNTATATSTHSRRDPESRAALRVRHGDAAPAAANSAAKRLAGALGIPLTATGGTGAPKAGTPTALGRARGAARDDESTARAMATALWAATGGYTLHQLAAGRFTDADVRGVREHLRSHVRPGGPLPALRIGKQPYGVLPVLPLNAWTEVETATGPRLNPAVAGFLRTLRDQVWRPAAQNPAAVPRVVRGAQDAERVVARVLAMSPTARRVFARSSLGQEYVTALWRLGTVALSEQWRAELGAAGAALAQRFGLGAFDVRLTKLVHARESFPLDAPWTLAAPGTPGGTPAQYLALLGDLSRGPESLRDAPDLGPAAATPLLYRLIRHSLLAEVGITTGRLLGDATGAGLEPELIDLDGDGTTSTASRRLSQFVPGSYTTISAWLRTPAVSVDARSTDLAEAAAAVRQLAGTAPADLERALAGQLDATSHRLDAWITSLATRRLGWLRRASGGKPTGAHLGGYGWVTDVRPRGTQPTPVTALPPGEAGPLVQAPGDTAGPIHAPSQTHAVTAAVLRSAQRAHGDTPGTPLAIDLTSERARAALWVLDGVRQGVPLGALLGARVERWIRDSAEPTLSSCIDALRGLAPVLATSVDADGAITESRVPESVVDGLALHRRYLDGRLDPLRDVGAAGNQVAELAKVFERLDDLVDAVADALLVEGVHQAVQGNPLRAGATLDAMSSGEAPPPELESLRTPRTGDAVTHRVAVLVGGSGPSPADWPTDTATQVRALAEPALAGWVARLLPRPGSITATAALPDHTLVPFTLAELRLSPLDWLALAPADPLAPLAGTDLEAHLLLRAAALPAVAGRRVTGVSSPGLPALLEAARAARDLVRSARAVRPADLTLPENADDAPLDLLVDYPPVAQQPPVEQPPEDKPPADQTPPVGDKTPSDETPPIVELPTSLAAMPLPSPTPTPGPGKPLPGPGKPLPTPTPDPVPYVSPTEMQDRLAAVQTVVNRTAEQLGSTALDTLRAGLLGASLLGVPGVVPPPPAAGDTDRGVLSALAAAALAELRRRAQAAAKITEGLGEEVATGRLGALVPDVPALPPFTLRRFTPTTADAFRSSYYDSTGLQAGDPTTAATRLLGVAKVRPGVDRLVTSLGYAEALGTGDGLTASVAQLPYKAGDRWAGLPAATGGSPGNRLAFTLHAPDGLPDNQGVRGLVVEEWTEVVPRTRETTGLAVHADSPDSAPPQAILLAVPPDGRADWDPQLLTDTVDEALSLAQLRAVDLEALHPVDPDALTDIGQLLPATVLAANTAVADAFSTDFTRGLPR</sequence>